<dbReference type="HOGENOM" id="CLU_2942333_0_0_1"/>
<gene>
    <name evidence="1" type="ORF">NEUTE1DRAFT_118883</name>
</gene>
<keyword evidence="2" id="KW-1185">Reference proteome</keyword>
<dbReference type="VEuPathDB" id="FungiDB:NEUTE1DRAFT_118883"/>
<dbReference type="AlphaFoldDB" id="F8N4E0"/>
<organism evidence="1 2">
    <name type="scientific">Neurospora tetrasperma (strain FGSC 2508 / ATCC MYA-4615 / P0657)</name>
    <dbReference type="NCBI Taxonomy" id="510951"/>
    <lineage>
        <taxon>Eukaryota</taxon>
        <taxon>Fungi</taxon>
        <taxon>Dikarya</taxon>
        <taxon>Ascomycota</taxon>
        <taxon>Pezizomycotina</taxon>
        <taxon>Sordariomycetes</taxon>
        <taxon>Sordariomycetidae</taxon>
        <taxon>Sordariales</taxon>
        <taxon>Sordariaceae</taxon>
        <taxon>Neurospora</taxon>
    </lineage>
</organism>
<reference evidence="2" key="1">
    <citation type="journal article" date="2011" name="Genetics">
        <title>Massive changes in genome architecture accompany the transition to self-fertility in the filamentous fungus Neurospora tetrasperma.</title>
        <authorList>
            <person name="Ellison C.E."/>
            <person name="Stajich J.E."/>
            <person name="Jacobson D.J."/>
            <person name="Natvig D.O."/>
            <person name="Lapidus A."/>
            <person name="Foster B."/>
            <person name="Aerts A."/>
            <person name="Riley R."/>
            <person name="Lindquist E.A."/>
            <person name="Grigoriev I.V."/>
            <person name="Taylor J.W."/>
        </authorList>
    </citation>
    <scope>NUCLEOTIDE SEQUENCE [LARGE SCALE GENOMIC DNA]</scope>
    <source>
        <strain evidence="2">FGSC 2508 / P0657</strain>
    </source>
</reference>
<dbReference type="Proteomes" id="UP000008065">
    <property type="component" value="Unassembled WGS sequence"/>
</dbReference>
<dbReference type="RefSeq" id="XP_009856320.1">
    <property type="nucleotide sequence ID" value="XM_009858018.1"/>
</dbReference>
<dbReference type="KEGG" id="nte:NEUTE1DRAFT118883"/>
<protein>
    <submittedName>
        <fullName evidence="1">Uncharacterized protein</fullName>
    </submittedName>
</protein>
<evidence type="ECO:0000313" key="2">
    <source>
        <dbReference type="Proteomes" id="UP000008065"/>
    </source>
</evidence>
<name>F8N4E0_NEUT8</name>
<proteinExistence type="predicted"/>
<dbReference type="GeneID" id="20823680"/>
<accession>F8N4E0</accession>
<evidence type="ECO:0000313" key="1">
    <source>
        <dbReference type="EMBL" id="EGO52681.1"/>
    </source>
</evidence>
<sequence>MYSQTWESLKPTILHQRPRQFFPDRIFSSSGSGRELPFCAHMEPSGISPERLQIEQRPLQ</sequence>
<dbReference type="EMBL" id="GL891382">
    <property type="protein sequence ID" value="EGO52681.1"/>
    <property type="molecule type" value="Genomic_DNA"/>
</dbReference>